<evidence type="ECO:0000259" key="4">
    <source>
        <dbReference type="Pfam" id="PF00291"/>
    </source>
</evidence>
<comment type="caution">
    <text evidence="5">The sequence shown here is derived from an EMBL/GenBank/DDBJ whole genome shotgun (WGS) entry which is preliminary data.</text>
</comment>
<organism evidence="5 6">
    <name type="scientific">Arctia plantaginis</name>
    <name type="common">Wood tiger moth</name>
    <name type="synonym">Phalaena plantaginis</name>
    <dbReference type="NCBI Taxonomy" id="874455"/>
    <lineage>
        <taxon>Eukaryota</taxon>
        <taxon>Metazoa</taxon>
        <taxon>Ecdysozoa</taxon>
        <taxon>Arthropoda</taxon>
        <taxon>Hexapoda</taxon>
        <taxon>Insecta</taxon>
        <taxon>Pterygota</taxon>
        <taxon>Neoptera</taxon>
        <taxon>Endopterygota</taxon>
        <taxon>Lepidoptera</taxon>
        <taxon>Glossata</taxon>
        <taxon>Ditrysia</taxon>
        <taxon>Noctuoidea</taxon>
        <taxon>Erebidae</taxon>
        <taxon>Arctiinae</taxon>
        <taxon>Arctia</taxon>
    </lineage>
</organism>
<dbReference type="Pfam" id="PF00291">
    <property type="entry name" value="PALP"/>
    <property type="match status" value="1"/>
</dbReference>
<dbReference type="AlphaFoldDB" id="A0A8S1AVX8"/>
<name>A0A8S1AVX8_ARCPL</name>
<dbReference type="SUPFAM" id="SSF53686">
    <property type="entry name" value="Tryptophan synthase beta subunit-like PLP-dependent enzymes"/>
    <property type="match status" value="1"/>
</dbReference>
<evidence type="ECO:0000313" key="6">
    <source>
        <dbReference type="Proteomes" id="UP000494256"/>
    </source>
</evidence>
<protein>
    <recommendedName>
        <fullName evidence="4">Tryptophan synthase beta chain-like PALP domain-containing protein</fullName>
    </recommendedName>
</protein>
<dbReference type="CDD" id="cd01561">
    <property type="entry name" value="CBS_like"/>
    <property type="match status" value="1"/>
</dbReference>
<evidence type="ECO:0000256" key="2">
    <source>
        <dbReference type="ARBA" id="ARBA00007103"/>
    </source>
</evidence>
<dbReference type="InterPro" id="IPR001216">
    <property type="entry name" value="P-phosphate_BS"/>
</dbReference>
<evidence type="ECO:0000256" key="1">
    <source>
        <dbReference type="ARBA" id="ARBA00001933"/>
    </source>
</evidence>
<dbReference type="EMBL" id="CADEBD010000344">
    <property type="protein sequence ID" value="CAB3249195.1"/>
    <property type="molecule type" value="Genomic_DNA"/>
</dbReference>
<proteinExistence type="inferred from homology"/>
<dbReference type="FunFam" id="3.40.50.1100:FF:000118">
    <property type="entry name" value="Related to CYS4-cystathionine beta-synthase"/>
    <property type="match status" value="1"/>
</dbReference>
<dbReference type="PROSITE" id="PS00901">
    <property type="entry name" value="CYS_SYNTHASE"/>
    <property type="match status" value="1"/>
</dbReference>
<dbReference type="InterPro" id="IPR050214">
    <property type="entry name" value="Cys_Synth/Cystath_Beta-Synth"/>
</dbReference>
<dbReference type="PANTHER" id="PTHR10314">
    <property type="entry name" value="CYSTATHIONINE BETA-SYNTHASE"/>
    <property type="match status" value="1"/>
</dbReference>
<sequence>MYNLLNIRMSLLEEAQGRERPSDNNINKVYNSILELVGNTPLVRLNKIPQQYGLTCEIYAKCEFMNPGGSIKDRIGLAMVQNAKKSGIVNDSTRFVEPTSGNTGIGIAMNAVLTDTKCTILTGEKNSSEKVSTMRLLGAEVISVKGDEIEAAKQMQRENPETIVMLNQFENMVNPMSHFETTGTEILCALDKVDMIVLGAGTGGTLSGVSLRLKQKYPDCIVVAAEPDGSILFDPCADEHPFLVEGVGGTWAPEVLDRSIVDHVEVITDQESFLTARELARKEGLLCGGSSGTAMCAAIKAAKTLNFGRGKRIVVILPDGIRNYMTKFVTDQWMEAHLFMDPPKHTMKWWNKPITDLKLTHKYPLLNKNVTCELAINAMKNSNIAVIVDEKGHFVGAVTKDNFRNIATNPLRLPNGNIEEFNLKDLATEHLVKDCYTMAENGRKGVPKIGLLSRILDITPFVIIVRKGHDGKDYFEPKGVVTADDVLDYIHKTNDSTVQCQTWSS</sequence>
<feature type="domain" description="Tryptophan synthase beta chain-like PALP" evidence="4">
    <location>
        <begin position="34"/>
        <end position="319"/>
    </location>
</feature>
<comment type="cofactor">
    <cofactor evidence="1">
        <name>pyridoxal 5'-phosphate</name>
        <dbReference type="ChEBI" id="CHEBI:597326"/>
    </cofactor>
</comment>
<keyword evidence="3" id="KW-0663">Pyridoxal phosphate</keyword>
<gene>
    <name evidence="5" type="ORF">APLA_LOCUS12725</name>
</gene>
<evidence type="ECO:0000313" key="5">
    <source>
        <dbReference type="EMBL" id="CAB3249195.1"/>
    </source>
</evidence>
<dbReference type="Gene3D" id="3.40.50.1100">
    <property type="match status" value="2"/>
</dbReference>
<dbReference type="InterPro" id="IPR046342">
    <property type="entry name" value="CBS_dom_sf"/>
</dbReference>
<evidence type="ECO:0000256" key="3">
    <source>
        <dbReference type="ARBA" id="ARBA00022898"/>
    </source>
</evidence>
<dbReference type="InterPro" id="IPR036052">
    <property type="entry name" value="TrpB-like_PALP_sf"/>
</dbReference>
<dbReference type="GO" id="GO:0006535">
    <property type="term" value="P:cysteine biosynthetic process from serine"/>
    <property type="evidence" value="ECO:0007669"/>
    <property type="project" value="InterPro"/>
</dbReference>
<dbReference type="OrthoDB" id="6752799at2759"/>
<accession>A0A8S1AVX8</accession>
<dbReference type="SUPFAM" id="SSF54631">
    <property type="entry name" value="CBS-domain pair"/>
    <property type="match status" value="1"/>
</dbReference>
<dbReference type="InterPro" id="IPR001926">
    <property type="entry name" value="TrpB-like_PALP"/>
</dbReference>
<dbReference type="Proteomes" id="UP000494256">
    <property type="component" value="Unassembled WGS sequence"/>
</dbReference>
<reference evidence="5 6" key="1">
    <citation type="submission" date="2020-04" db="EMBL/GenBank/DDBJ databases">
        <authorList>
            <person name="Wallbank WR R."/>
            <person name="Pardo Diaz C."/>
            <person name="Kozak K."/>
            <person name="Martin S."/>
            <person name="Jiggins C."/>
            <person name="Moest M."/>
            <person name="Warren A I."/>
            <person name="Byers J.R.P. K."/>
            <person name="Montejo-Kovacevich G."/>
            <person name="Yen C E."/>
        </authorList>
    </citation>
    <scope>NUCLEOTIDE SEQUENCE [LARGE SCALE GENOMIC DNA]</scope>
</reference>
<dbReference type="Gene3D" id="3.10.580.10">
    <property type="entry name" value="CBS-domain"/>
    <property type="match status" value="1"/>
</dbReference>
<comment type="similarity">
    <text evidence="2">Belongs to the cysteine synthase/cystathionine beta-synthase family.</text>
</comment>